<dbReference type="SUPFAM" id="SSF53448">
    <property type="entry name" value="Nucleotide-diphospho-sugar transferases"/>
    <property type="match status" value="1"/>
</dbReference>
<keyword evidence="1" id="KW-0808">Transferase</keyword>
<dbReference type="InterPro" id="IPR034683">
    <property type="entry name" value="IspD/TarI"/>
</dbReference>
<dbReference type="EMBL" id="JAKNGE010000006">
    <property type="protein sequence ID" value="MCG4744954.1"/>
    <property type="molecule type" value="Genomic_DNA"/>
</dbReference>
<name>A0AAX1SPV6_9FIRM</name>
<evidence type="ECO:0000313" key="4">
    <source>
        <dbReference type="Proteomes" id="UP001299608"/>
    </source>
</evidence>
<dbReference type="InterPro" id="IPR029044">
    <property type="entry name" value="Nucleotide-diphossugar_trans"/>
</dbReference>
<dbReference type="Pfam" id="PF01128">
    <property type="entry name" value="IspD"/>
    <property type="match status" value="1"/>
</dbReference>
<dbReference type="RefSeq" id="WP_117556276.1">
    <property type="nucleotide sequence ID" value="NZ_JAJCID010000011.1"/>
</dbReference>
<protein>
    <submittedName>
        <fullName evidence="3">2-C-methyl-D-erythritol 4-phosphate cytidylyltransferase</fullName>
    </submittedName>
</protein>
<organism evidence="3 4">
    <name type="scientific">Enterocloster aldenensis</name>
    <dbReference type="NCBI Taxonomy" id="358742"/>
    <lineage>
        <taxon>Bacteria</taxon>
        <taxon>Bacillati</taxon>
        <taxon>Bacillota</taxon>
        <taxon>Clostridia</taxon>
        <taxon>Lachnospirales</taxon>
        <taxon>Lachnospiraceae</taxon>
        <taxon>Enterocloster</taxon>
    </lineage>
</organism>
<gene>
    <name evidence="3" type="ORF">L0N08_05965</name>
</gene>
<dbReference type="GO" id="GO:0050518">
    <property type="term" value="F:2-C-methyl-D-erythritol 4-phosphate cytidylyltransferase activity"/>
    <property type="evidence" value="ECO:0007669"/>
    <property type="project" value="UniProtKB-ARBA"/>
</dbReference>
<dbReference type="FunFam" id="3.90.550.10:FF:000003">
    <property type="entry name" value="2-C-methyl-D-erythritol 4-phosphate cytidylyltransferase"/>
    <property type="match status" value="1"/>
</dbReference>
<evidence type="ECO:0000256" key="1">
    <source>
        <dbReference type="ARBA" id="ARBA00022679"/>
    </source>
</evidence>
<dbReference type="AlphaFoldDB" id="A0AAX1SPV6"/>
<dbReference type="GO" id="GO:0005829">
    <property type="term" value="C:cytosol"/>
    <property type="evidence" value="ECO:0007669"/>
    <property type="project" value="TreeGrafter"/>
</dbReference>
<reference evidence="3" key="1">
    <citation type="submission" date="2022-01" db="EMBL/GenBank/DDBJ databases">
        <title>Collection of gut derived symbiotic bacterial strains cultured from healthy donors.</title>
        <authorList>
            <person name="Lin H."/>
            <person name="Kohout C."/>
            <person name="Waligurski E."/>
            <person name="Pamer E.G."/>
        </authorList>
    </citation>
    <scope>NUCLEOTIDE SEQUENCE</scope>
    <source>
        <strain evidence="3">DFI.6.55</strain>
    </source>
</reference>
<dbReference type="PANTHER" id="PTHR43015:SF1">
    <property type="entry name" value="D-RIBITOL-5-PHOSPHATE CYTIDYLYLTRANSFERASE"/>
    <property type="match status" value="1"/>
</dbReference>
<dbReference type="Gene3D" id="3.90.550.10">
    <property type="entry name" value="Spore Coat Polysaccharide Biosynthesis Protein SpsA, Chain A"/>
    <property type="match status" value="1"/>
</dbReference>
<proteinExistence type="predicted"/>
<dbReference type="PANTHER" id="PTHR43015">
    <property type="entry name" value="D-RIBITOL-5-PHOSPHATE CYTIDYLYLTRANSFERASE"/>
    <property type="match status" value="1"/>
</dbReference>
<evidence type="ECO:0000256" key="2">
    <source>
        <dbReference type="ARBA" id="ARBA00022695"/>
    </source>
</evidence>
<sequence>MNIALIIAGGSGQRMNQDIPKQFLNIENRPVIIYTLEAFQRHPSIDAIEVVCLSGWEEILKAYAKQFNITKLMGIVKGGDNGQSSIRNGVLALKEKGMDENDIVLVHDAIRPMVSEEVISDCIRQCSLFGSAVSAVPCNTAMLTTEDRKITSSYYDRDKLMNSQTPQAFSLGKLLWAHEEALRRGITNAVASCTMLLELGETLHFSAGSEKNIKLTTTADVDIFRALLAVKQIGWMK</sequence>
<accession>A0AAX1SPV6</accession>
<dbReference type="CDD" id="cd02516">
    <property type="entry name" value="CDP-ME_synthetase"/>
    <property type="match status" value="1"/>
</dbReference>
<keyword evidence="2 3" id="KW-0548">Nucleotidyltransferase</keyword>
<dbReference type="Proteomes" id="UP001299608">
    <property type="component" value="Unassembled WGS sequence"/>
</dbReference>
<comment type="caution">
    <text evidence="3">The sequence shown here is derived from an EMBL/GenBank/DDBJ whole genome shotgun (WGS) entry which is preliminary data.</text>
</comment>
<evidence type="ECO:0000313" key="3">
    <source>
        <dbReference type="EMBL" id="MCG4744954.1"/>
    </source>
</evidence>